<gene>
    <name evidence="2" type="ORF">BN1224_DC9_BU_01180</name>
</gene>
<sequence>MRTLLCCLLVFTCTSSSYAQISSPKKDSLLSFLLSWNSWGKSTEGKAYHCFLKQVSIALNREEVWDNPHHLMFILMQFQQFSGEQDRFGSFLEATIRDRVSFLVLQEKIATLK</sequence>
<name>A0A0F7WZG2_CHLPN</name>
<organism evidence="2">
    <name type="scientific">Chlamydia pneumoniae</name>
    <name type="common">Chlamydophila pneumoniae</name>
    <dbReference type="NCBI Taxonomy" id="83558"/>
    <lineage>
        <taxon>Bacteria</taxon>
        <taxon>Pseudomonadati</taxon>
        <taxon>Chlamydiota</taxon>
        <taxon>Chlamydiia</taxon>
        <taxon>Chlamydiales</taxon>
        <taxon>Chlamydiaceae</taxon>
        <taxon>Chlamydia/Chlamydophila group</taxon>
        <taxon>Chlamydia</taxon>
    </lineage>
</organism>
<proteinExistence type="predicted"/>
<keyword evidence="1" id="KW-0732">Signal</keyword>
<evidence type="ECO:0000256" key="1">
    <source>
        <dbReference type="SAM" id="SignalP"/>
    </source>
</evidence>
<accession>A0A0F7WZG2</accession>
<reference evidence="2" key="1">
    <citation type="submission" date="2015-05" db="EMBL/GenBank/DDBJ databases">
        <authorList>
            <person name="Rattei Thomas"/>
        </authorList>
    </citation>
    <scope>NUCLEOTIDE SEQUENCE</scope>
    <source>
        <strain evidence="2">DC9</strain>
    </source>
</reference>
<feature type="chain" id="PRO_5002524876" evidence="1">
    <location>
        <begin position="20"/>
        <end position="113"/>
    </location>
</feature>
<feature type="signal peptide" evidence="1">
    <location>
        <begin position="1"/>
        <end position="19"/>
    </location>
</feature>
<evidence type="ECO:0000313" key="2">
    <source>
        <dbReference type="EMBL" id="CRI42793.1"/>
    </source>
</evidence>
<dbReference type="EMBL" id="LN847051">
    <property type="protein sequence ID" value="CRI42793.1"/>
    <property type="molecule type" value="Genomic_DNA"/>
</dbReference>
<dbReference type="AlphaFoldDB" id="A0A0F7WZG2"/>
<protein>
    <submittedName>
        <fullName evidence="2">Uncharacterized protein</fullName>
    </submittedName>
</protein>